<gene>
    <name evidence="1" type="ORF">HUJ06_017437</name>
</gene>
<proteinExistence type="predicted"/>
<name>A0A822ZSM5_NELNU</name>
<reference evidence="1 2" key="1">
    <citation type="journal article" date="2020" name="Mol. Biol. Evol.">
        <title>Distinct Expression and Methylation Patterns for Genes with Different Fates following a Single Whole-Genome Duplication in Flowering Plants.</title>
        <authorList>
            <person name="Shi T."/>
            <person name="Rahmani R.S."/>
            <person name="Gugger P.F."/>
            <person name="Wang M."/>
            <person name="Li H."/>
            <person name="Zhang Y."/>
            <person name="Li Z."/>
            <person name="Wang Q."/>
            <person name="Van de Peer Y."/>
            <person name="Marchal K."/>
            <person name="Chen J."/>
        </authorList>
    </citation>
    <scope>NUCLEOTIDE SEQUENCE [LARGE SCALE GENOMIC DNA]</scope>
    <source>
        <tissue evidence="1">Leaf</tissue>
    </source>
</reference>
<organism evidence="1 2">
    <name type="scientific">Nelumbo nucifera</name>
    <name type="common">Sacred lotus</name>
    <dbReference type="NCBI Taxonomy" id="4432"/>
    <lineage>
        <taxon>Eukaryota</taxon>
        <taxon>Viridiplantae</taxon>
        <taxon>Streptophyta</taxon>
        <taxon>Embryophyta</taxon>
        <taxon>Tracheophyta</taxon>
        <taxon>Spermatophyta</taxon>
        <taxon>Magnoliopsida</taxon>
        <taxon>Proteales</taxon>
        <taxon>Nelumbonaceae</taxon>
        <taxon>Nelumbo</taxon>
    </lineage>
</organism>
<evidence type="ECO:0000313" key="1">
    <source>
        <dbReference type="EMBL" id="DAD47500.1"/>
    </source>
</evidence>
<dbReference type="EMBL" id="DUZY01000008">
    <property type="protein sequence ID" value="DAD47500.1"/>
    <property type="molecule type" value="Genomic_DNA"/>
</dbReference>
<dbReference type="AlphaFoldDB" id="A0A822ZSM5"/>
<dbReference type="Proteomes" id="UP000607653">
    <property type="component" value="Unassembled WGS sequence"/>
</dbReference>
<evidence type="ECO:0000313" key="2">
    <source>
        <dbReference type="Proteomes" id="UP000607653"/>
    </source>
</evidence>
<protein>
    <submittedName>
        <fullName evidence="1">Uncharacterized protein</fullName>
    </submittedName>
</protein>
<sequence>MLGLGASFLCQFMGMAGIGGGKSFLAFTRQQGISSIEQILQSLLQDRHVANAWTWVSQSLGCLPAPTKPIPFLSEEKITSASA</sequence>
<comment type="caution">
    <text evidence="1">The sequence shown here is derived from an EMBL/GenBank/DDBJ whole genome shotgun (WGS) entry which is preliminary data.</text>
</comment>
<accession>A0A822ZSM5</accession>
<keyword evidence="2" id="KW-1185">Reference proteome</keyword>